<organism evidence="8 9">
    <name type="scientific">Eubacterium ruminantium</name>
    <dbReference type="NCBI Taxonomy" id="42322"/>
    <lineage>
        <taxon>Bacteria</taxon>
        <taxon>Bacillati</taxon>
        <taxon>Bacillota</taxon>
        <taxon>Clostridia</taxon>
        <taxon>Eubacteriales</taxon>
        <taxon>Eubacteriaceae</taxon>
        <taxon>Eubacterium</taxon>
    </lineage>
</organism>
<evidence type="ECO:0000256" key="3">
    <source>
        <dbReference type="ARBA" id="ARBA00022692"/>
    </source>
</evidence>
<keyword evidence="3 6" id="KW-0812">Transmembrane</keyword>
<keyword evidence="2" id="KW-1003">Cell membrane</keyword>
<evidence type="ECO:0000256" key="4">
    <source>
        <dbReference type="ARBA" id="ARBA00022989"/>
    </source>
</evidence>
<dbReference type="Pfam" id="PF02687">
    <property type="entry name" value="FtsX"/>
    <property type="match status" value="2"/>
</dbReference>
<accession>A0A1T4QBP3</accession>
<feature type="transmembrane region" description="Helical" evidence="6">
    <location>
        <begin position="12"/>
        <end position="34"/>
    </location>
</feature>
<feature type="transmembrane region" description="Helical" evidence="6">
    <location>
        <begin position="319"/>
        <end position="346"/>
    </location>
</feature>
<feature type="transmembrane region" description="Helical" evidence="6">
    <location>
        <begin position="687"/>
        <end position="709"/>
    </location>
</feature>
<keyword evidence="9" id="KW-1185">Reference proteome</keyword>
<evidence type="ECO:0000259" key="7">
    <source>
        <dbReference type="Pfam" id="PF02687"/>
    </source>
</evidence>
<dbReference type="OrthoDB" id="2934570at2"/>
<evidence type="ECO:0000256" key="1">
    <source>
        <dbReference type="ARBA" id="ARBA00004651"/>
    </source>
</evidence>
<keyword evidence="5 6" id="KW-0472">Membrane</keyword>
<dbReference type="GO" id="GO:0005886">
    <property type="term" value="C:plasma membrane"/>
    <property type="evidence" value="ECO:0007669"/>
    <property type="project" value="UniProtKB-SubCell"/>
</dbReference>
<dbReference type="InterPro" id="IPR038766">
    <property type="entry name" value="Membrane_comp_ABC_pdt"/>
</dbReference>
<evidence type="ECO:0000256" key="5">
    <source>
        <dbReference type="ARBA" id="ARBA00023136"/>
    </source>
</evidence>
<dbReference type="AlphaFoldDB" id="A0A1T4QBP3"/>
<comment type="subcellular location">
    <subcellularLocation>
        <location evidence="1">Cell membrane</location>
        <topology evidence="1">Multi-pass membrane protein</topology>
    </subcellularLocation>
</comment>
<feature type="transmembrane region" description="Helical" evidence="6">
    <location>
        <begin position="635"/>
        <end position="658"/>
    </location>
</feature>
<dbReference type="InterPro" id="IPR003838">
    <property type="entry name" value="ABC3_permease_C"/>
</dbReference>
<feature type="transmembrane region" description="Helical" evidence="6">
    <location>
        <begin position="729"/>
        <end position="748"/>
    </location>
</feature>
<gene>
    <name evidence="8" type="ORF">SAMN02745110_02340</name>
</gene>
<sequence>MNKRVFRDIKSNFGRYFALFILTMIAVGMFVGFISGTNSAKDTFSDYLKDNNLEDGYFTLDGPLDEGIKGDVEELGVDVYPSLYADKDNEDGSTVRIFNERTSCNIPYVGEGTLPQNEDEIFLDQLYAKEKKLKIGNSISIGGKSYKISGTGAFPDYTISLETPSQMLADRSEFGVAMVSEDAFKDINEGDISYNYAFIFKDNLTEDEKKEKVRDIVKTLACVSMIENYGKLDQAFEKMSNASGINAYSYTESNKRISGVIPKMDSNKSMATMFVGVVVIIIAFLYVIFSKQVIQQECSVLGTLIALGIRKTGIIISYLIAPCLITLLGSVVGVILGMKVLYVLPINSLSGYYSIPECSVKVGNEILVISILLPCLLIGIINTVSLIKNLNRKPLQLIRKDLKKNRGAKNSHFNAGSFDLRFRVRMFMRSIGVYVLLFVGILLGGLLMMFGVGMSSSFDRYIDEQSENALVKYQYAVSDEYKVSIDEAEEATVSSFDYYSDVLKQSYSITGVGVSDNSQFFKNFPKLQYKEIAISDAASKKFNINKNDQIELQNTATGEKESYKVVEILNYNLGLCIFTDKKEMNNILRKEKDYHNYYFSNKELDIPEDNLVSKLTVDDYVSNGKVMKNAMKSMIIMFPAVAVIVYLIIMYILIKLIISQNEIGISMLKIFGFTEKEIRKMYTRTNLIVTVLIILISLPLQYSLMVAVWPACIKTIPGYIGFVMGWKSILLVAGVGLACYLIANFTSLRRVKNVPMVMALKNQDS</sequence>
<protein>
    <submittedName>
        <fullName evidence="8">FtsX-like permease family protein</fullName>
    </submittedName>
</protein>
<evidence type="ECO:0000313" key="8">
    <source>
        <dbReference type="EMBL" id="SKA01149.1"/>
    </source>
</evidence>
<dbReference type="EMBL" id="FUXA01000018">
    <property type="protein sequence ID" value="SKA01149.1"/>
    <property type="molecule type" value="Genomic_DNA"/>
</dbReference>
<feature type="transmembrane region" description="Helical" evidence="6">
    <location>
        <begin position="270"/>
        <end position="289"/>
    </location>
</feature>
<evidence type="ECO:0000313" key="9">
    <source>
        <dbReference type="Proteomes" id="UP000189857"/>
    </source>
</evidence>
<reference evidence="8 9" key="1">
    <citation type="submission" date="2017-02" db="EMBL/GenBank/DDBJ databases">
        <authorList>
            <person name="Peterson S.W."/>
        </authorList>
    </citation>
    <scope>NUCLEOTIDE SEQUENCE [LARGE SCALE GENOMIC DNA]</scope>
    <source>
        <strain evidence="8 9">ATCC 17233</strain>
    </source>
</reference>
<name>A0A1T4QBP3_9FIRM</name>
<dbReference type="PANTHER" id="PTHR30287">
    <property type="entry name" value="MEMBRANE COMPONENT OF PREDICTED ABC SUPERFAMILY METABOLITE UPTAKE TRANSPORTER"/>
    <property type="match status" value="1"/>
</dbReference>
<feature type="domain" description="ABC3 transporter permease C-terminal" evidence="7">
    <location>
        <begin position="636"/>
        <end position="754"/>
    </location>
</feature>
<proteinExistence type="predicted"/>
<dbReference type="PANTHER" id="PTHR30287:SF2">
    <property type="entry name" value="BLL1001 PROTEIN"/>
    <property type="match status" value="1"/>
</dbReference>
<feature type="domain" description="ABC3 transporter permease C-terminal" evidence="7">
    <location>
        <begin position="273"/>
        <end position="392"/>
    </location>
</feature>
<evidence type="ECO:0000256" key="6">
    <source>
        <dbReference type="SAM" id="Phobius"/>
    </source>
</evidence>
<keyword evidence="4 6" id="KW-1133">Transmembrane helix</keyword>
<evidence type="ECO:0000256" key="2">
    <source>
        <dbReference type="ARBA" id="ARBA00022475"/>
    </source>
</evidence>
<feature type="transmembrane region" description="Helical" evidence="6">
    <location>
        <begin position="431"/>
        <end position="452"/>
    </location>
</feature>
<dbReference type="Proteomes" id="UP000189857">
    <property type="component" value="Unassembled WGS sequence"/>
</dbReference>
<feature type="transmembrane region" description="Helical" evidence="6">
    <location>
        <begin position="366"/>
        <end position="387"/>
    </location>
</feature>
<dbReference type="RefSeq" id="WP_078788133.1">
    <property type="nucleotide sequence ID" value="NZ_FMTO01000018.1"/>
</dbReference>